<gene>
    <name evidence="6" type="ORF">SARC_01103</name>
</gene>
<dbReference type="PANTHER" id="PTHR11472">
    <property type="entry name" value="DNA REPAIR DEAD HELICASE RAD3/XP-D SUBFAMILY MEMBER"/>
    <property type="match status" value="1"/>
</dbReference>
<evidence type="ECO:0000256" key="2">
    <source>
        <dbReference type="ARBA" id="ARBA00022801"/>
    </source>
</evidence>
<reference evidence="6 7" key="1">
    <citation type="submission" date="2011-02" db="EMBL/GenBank/DDBJ databases">
        <title>The Genome Sequence of Sphaeroforma arctica JP610.</title>
        <authorList>
            <consortium name="The Broad Institute Genome Sequencing Platform"/>
            <person name="Russ C."/>
            <person name="Cuomo C."/>
            <person name="Young S.K."/>
            <person name="Zeng Q."/>
            <person name="Gargeya S."/>
            <person name="Alvarado L."/>
            <person name="Berlin A."/>
            <person name="Chapman S.B."/>
            <person name="Chen Z."/>
            <person name="Freedman E."/>
            <person name="Gellesch M."/>
            <person name="Goldberg J."/>
            <person name="Griggs A."/>
            <person name="Gujja S."/>
            <person name="Heilman E."/>
            <person name="Heiman D."/>
            <person name="Howarth C."/>
            <person name="Mehta T."/>
            <person name="Neiman D."/>
            <person name="Pearson M."/>
            <person name="Roberts A."/>
            <person name="Saif S."/>
            <person name="Shea T."/>
            <person name="Shenoy N."/>
            <person name="Sisk P."/>
            <person name="Stolte C."/>
            <person name="Sykes S."/>
            <person name="White J."/>
            <person name="Yandava C."/>
            <person name="Burger G."/>
            <person name="Gray M.W."/>
            <person name="Holland P.W.H."/>
            <person name="King N."/>
            <person name="Lang F.B.F."/>
            <person name="Roger A.J."/>
            <person name="Ruiz-Trillo I."/>
            <person name="Haas B."/>
            <person name="Nusbaum C."/>
            <person name="Birren B."/>
        </authorList>
    </citation>
    <scope>NUCLEOTIDE SEQUENCE [LARGE SCALE GENOMIC DNA]</scope>
    <source>
        <strain evidence="6 7">JP610</strain>
    </source>
</reference>
<feature type="domain" description="Helicase ATP-binding" evidence="5">
    <location>
        <begin position="29"/>
        <end position="163"/>
    </location>
</feature>
<name>A0A0L0GCX7_9EUKA</name>
<keyword evidence="2" id="KW-0378">Hydrolase</keyword>
<keyword evidence="1" id="KW-0547">Nucleotide-binding</keyword>
<evidence type="ECO:0000313" key="6">
    <source>
        <dbReference type="EMBL" id="KNC86769.1"/>
    </source>
</evidence>
<dbReference type="PROSITE" id="PS51193">
    <property type="entry name" value="HELICASE_ATP_BIND_2"/>
    <property type="match status" value="1"/>
</dbReference>
<accession>A0A0L0GCX7</accession>
<dbReference type="GO" id="GO:0016787">
    <property type="term" value="F:hydrolase activity"/>
    <property type="evidence" value="ECO:0007669"/>
    <property type="project" value="UniProtKB-KW"/>
</dbReference>
<dbReference type="Proteomes" id="UP000054560">
    <property type="component" value="Unassembled WGS sequence"/>
</dbReference>
<keyword evidence="3" id="KW-0067">ATP-binding</keyword>
<dbReference type="InterPro" id="IPR045028">
    <property type="entry name" value="DinG/Rad3-like"/>
</dbReference>
<dbReference type="InterPro" id="IPR027417">
    <property type="entry name" value="P-loop_NTPase"/>
</dbReference>
<proteinExistence type="predicted"/>
<sequence length="163" mass="17850">MSCGQVAAISTTVSDRKSGGDGDETKVNPPAEFPFPFKAYDLQRDFMRHLFECIEHGNMGIFESPTGTGKSMSLICGSLAWLKANRSRPIAKAKVTNNTDELDWVSEFTPQQPSPAKQPLHPFRGPYGPPAKRQRTEHSKASLENILEDSVDVDTASVGKLSL</sequence>
<dbReference type="GO" id="GO:0005634">
    <property type="term" value="C:nucleus"/>
    <property type="evidence" value="ECO:0007669"/>
    <property type="project" value="TreeGrafter"/>
</dbReference>
<dbReference type="InterPro" id="IPR014013">
    <property type="entry name" value="Helic_SF1/SF2_ATP-bd_DinG/Rad3"/>
</dbReference>
<feature type="compositionally biased region" description="Basic and acidic residues" evidence="4">
    <location>
        <begin position="14"/>
        <end position="26"/>
    </location>
</feature>
<dbReference type="RefSeq" id="XP_014160671.1">
    <property type="nucleotide sequence ID" value="XM_014305196.1"/>
</dbReference>
<evidence type="ECO:0000256" key="3">
    <source>
        <dbReference type="ARBA" id="ARBA00022840"/>
    </source>
</evidence>
<dbReference type="EMBL" id="KQ241637">
    <property type="protein sequence ID" value="KNC86769.1"/>
    <property type="molecule type" value="Genomic_DNA"/>
</dbReference>
<dbReference type="SUPFAM" id="SSF52540">
    <property type="entry name" value="P-loop containing nucleoside triphosphate hydrolases"/>
    <property type="match status" value="1"/>
</dbReference>
<dbReference type="Gene3D" id="3.40.50.300">
    <property type="entry name" value="P-loop containing nucleotide triphosphate hydrolases"/>
    <property type="match status" value="1"/>
</dbReference>
<evidence type="ECO:0000313" key="7">
    <source>
        <dbReference type="Proteomes" id="UP000054560"/>
    </source>
</evidence>
<dbReference type="PANTHER" id="PTHR11472:SF41">
    <property type="entry name" value="ATP-DEPENDENT DNA HELICASE DDX11-RELATED"/>
    <property type="match status" value="1"/>
</dbReference>
<evidence type="ECO:0000256" key="4">
    <source>
        <dbReference type="SAM" id="MobiDB-lite"/>
    </source>
</evidence>
<dbReference type="AlphaFoldDB" id="A0A0L0GCX7"/>
<evidence type="ECO:0000259" key="5">
    <source>
        <dbReference type="PROSITE" id="PS51193"/>
    </source>
</evidence>
<feature type="region of interest" description="Disordered" evidence="4">
    <location>
        <begin position="109"/>
        <end position="140"/>
    </location>
</feature>
<dbReference type="eggNOG" id="KOG1133">
    <property type="taxonomic scope" value="Eukaryota"/>
</dbReference>
<protein>
    <recommendedName>
        <fullName evidence="5">Helicase ATP-binding domain-containing protein</fullName>
    </recommendedName>
</protein>
<evidence type="ECO:0000256" key="1">
    <source>
        <dbReference type="ARBA" id="ARBA00022741"/>
    </source>
</evidence>
<dbReference type="GO" id="GO:0034085">
    <property type="term" value="P:establishment of sister chromatid cohesion"/>
    <property type="evidence" value="ECO:0007669"/>
    <property type="project" value="TreeGrafter"/>
</dbReference>
<dbReference type="OrthoDB" id="19182at2759"/>
<feature type="region of interest" description="Disordered" evidence="4">
    <location>
        <begin position="1"/>
        <end position="30"/>
    </location>
</feature>
<dbReference type="GO" id="GO:0005524">
    <property type="term" value="F:ATP binding"/>
    <property type="evidence" value="ECO:0007669"/>
    <property type="project" value="UniProtKB-KW"/>
</dbReference>
<dbReference type="GO" id="GO:0003678">
    <property type="term" value="F:DNA helicase activity"/>
    <property type="evidence" value="ECO:0007669"/>
    <property type="project" value="TreeGrafter"/>
</dbReference>
<dbReference type="GeneID" id="25901607"/>
<keyword evidence="7" id="KW-1185">Reference proteome</keyword>
<organism evidence="6 7">
    <name type="scientific">Sphaeroforma arctica JP610</name>
    <dbReference type="NCBI Taxonomy" id="667725"/>
    <lineage>
        <taxon>Eukaryota</taxon>
        <taxon>Ichthyosporea</taxon>
        <taxon>Ichthyophonida</taxon>
        <taxon>Sphaeroforma</taxon>
    </lineage>
</organism>
<dbReference type="STRING" id="667725.A0A0L0GCX7"/>